<organism evidence="3 4">
    <name type="scientific">Sciurus vulgaris</name>
    <name type="common">Eurasian red squirrel</name>
    <dbReference type="NCBI Taxonomy" id="55149"/>
    <lineage>
        <taxon>Eukaryota</taxon>
        <taxon>Metazoa</taxon>
        <taxon>Chordata</taxon>
        <taxon>Craniata</taxon>
        <taxon>Vertebrata</taxon>
        <taxon>Euteleostomi</taxon>
        <taxon>Mammalia</taxon>
        <taxon>Eutheria</taxon>
        <taxon>Euarchontoglires</taxon>
        <taxon>Glires</taxon>
        <taxon>Rodentia</taxon>
        <taxon>Sciuromorpha</taxon>
        <taxon>Sciuridae</taxon>
        <taxon>Sciurinae</taxon>
        <taxon>Sciurini</taxon>
        <taxon>Sciurus</taxon>
    </lineage>
</organism>
<evidence type="ECO:0000256" key="2">
    <source>
        <dbReference type="PIRSR" id="PIRSR605002-3"/>
    </source>
</evidence>
<protein>
    <recommendedName>
        <fullName evidence="5">Phosphomannomutase</fullName>
    </recommendedName>
</protein>
<accession>A0A8D2BDA2</accession>
<feature type="active site" description="Proton donor/acceptor" evidence="1">
    <location>
        <position position="14"/>
    </location>
</feature>
<keyword evidence="2" id="KW-0479">Metal-binding</keyword>
<dbReference type="PANTHER" id="PTHR10466:SF2">
    <property type="entry name" value="PHOSPHOMANNOMUTASE 2"/>
    <property type="match status" value="1"/>
</dbReference>
<dbReference type="Gene3D" id="3.40.50.1000">
    <property type="entry name" value="HAD superfamily/HAD-like"/>
    <property type="match status" value="1"/>
</dbReference>
<dbReference type="InterPro" id="IPR023214">
    <property type="entry name" value="HAD_sf"/>
</dbReference>
<proteinExistence type="predicted"/>
<evidence type="ECO:0008006" key="5">
    <source>
        <dbReference type="Google" id="ProtNLM"/>
    </source>
</evidence>
<dbReference type="InterPro" id="IPR036412">
    <property type="entry name" value="HAD-like_sf"/>
</dbReference>
<name>A0A8D2BDA2_SCIVU</name>
<dbReference type="GO" id="GO:0005829">
    <property type="term" value="C:cytosol"/>
    <property type="evidence" value="ECO:0007669"/>
    <property type="project" value="TreeGrafter"/>
</dbReference>
<dbReference type="Ensembl" id="ENSSVLT00005014636.1">
    <property type="protein sequence ID" value="ENSSVLP00005013220.1"/>
    <property type="gene ID" value="ENSSVLG00005010495.1"/>
</dbReference>
<sequence length="81" mass="9474">MVASNPKLCLFNVDGTLTSPWQKITKEMDNFLQKLRQKIKSGVVGGLDFEKKIYKMNFCSRSAEEVCRQRPHIFYMRSDQL</sequence>
<comment type="cofactor">
    <cofactor evidence="2">
        <name>Mg(2+)</name>
        <dbReference type="ChEBI" id="CHEBI:18420"/>
    </cofactor>
</comment>
<dbReference type="GeneTree" id="ENSGT00940000166859"/>
<dbReference type="Proteomes" id="UP000694564">
    <property type="component" value="Chromosome 13"/>
</dbReference>
<dbReference type="GO" id="GO:0046872">
    <property type="term" value="F:metal ion binding"/>
    <property type="evidence" value="ECO:0007669"/>
    <property type="project" value="UniProtKB-KW"/>
</dbReference>
<dbReference type="GO" id="GO:0004615">
    <property type="term" value="F:phosphomannomutase activity"/>
    <property type="evidence" value="ECO:0007669"/>
    <property type="project" value="InterPro"/>
</dbReference>
<keyword evidence="2" id="KW-0460">Magnesium</keyword>
<dbReference type="GO" id="GO:0006013">
    <property type="term" value="P:mannose metabolic process"/>
    <property type="evidence" value="ECO:0007669"/>
    <property type="project" value="TreeGrafter"/>
</dbReference>
<feature type="binding site" evidence="2">
    <location>
        <position position="14"/>
    </location>
    <ligand>
        <name>Mg(2+)</name>
        <dbReference type="ChEBI" id="CHEBI:18420"/>
        <label>1</label>
    </ligand>
</feature>
<reference evidence="3" key="2">
    <citation type="submission" date="2025-09" db="UniProtKB">
        <authorList>
            <consortium name="Ensembl"/>
        </authorList>
    </citation>
    <scope>IDENTIFICATION</scope>
</reference>
<evidence type="ECO:0000313" key="3">
    <source>
        <dbReference type="Ensembl" id="ENSSVLP00005013220.1"/>
    </source>
</evidence>
<dbReference type="OrthoDB" id="9908527at2759"/>
<evidence type="ECO:0000256" key="1">
    <source>
        <dbReference type="PIRSR" id="PIRSR605002-1"/>
    </source>
</evidence>
<evidence type="ECO:0000313" key="4">
    <source>
        <dbReference type="Proteomes" id="UP000694564"/>
    </source>
</evidence>
<reference evidence="3" key="1">
    <citation type="submission" date="2025-08" db="UniProtKB">
        <authorList>
            <consortium name="Ensembl"/>
        </authorList>
    </citation>
    <scope>IDENTIFICATION</scope>
</reference>
<dbReference type="GO" id="GO:0009298">
    <property type="term" value="P:GDP-mannose biosynthetic process"/>
    <property type="evidence" value="ECO:0007669"/>
    <property type="project" value="InterPro"/>
</dbReference>
<dbReference type="SUPFAM" id="SSF56784">
    <property type="entry name" value="HAD-like"/>
    <property type="match status" value="1"/>
</dbReference>
<keyword evidence="4" id="KW-1185">Reference proteome</keyword>
<dbReference type="InterPro" id="IPR005002">
    <property type="entry name" value="PMM"/>
</dbReference>
<dbReference type="AlphaFoldDB" id="A0A8D2BDA2"/>
<dbReference type="GO" id="GO:0006487">
    <property type="term" value="P:protein N-linked glycosylation"/>
    <property type="evidence" value="ECO:0007669"/>
    <property type="project" value="TreeGrafter"/>
</dbReference>
<dbReference type="PANTHER" id="PTHR10466">
    <property type="entry name" value="PHOSPHOMANNOMUTASE"/>
    <property type="match status" value="1"/>
</dbReference>